<proteinExistence type="predicted"/>
<dbReference type="Gene3D" id="3.10.180.10">
    <property type="entry name" value="2,3-Dihydroxybiphenyl 1,2-Dioxygenase, domain 1"/>
    <property type="match status" value="1"/>
</dbReference>
<comment type="caution">
    <text evidence="3">The sequence shown here is derived from an EMBL/GenBank/DDBJ whole genome shotgun (WGS) entry which is preliminary data.</text>
</comment>
<feature type="signal peptide" evidence="2">
    <location>
        <begin position="1"/>
        <end position="49"/>
    </location>
</feature>
<evidence type="ECO:0000256" key="2">
    <source>
        <dbReference type="SAM" id="SignalP"/>
    </source>
</evidence>
<evidence type="ECO:0000256" key="1">
    <source>
        <dbReference type="SAM" id="MobiDB-lite"/>
    </source>
</evidence>
<accession>A0ABQ6N030</accession>
<protein>
    <recommendedName>
        <fullName evidence="5">VOC domain-containing protein</fullName>
    </recommendedName>
</protein>
<evidence type="ECO:0000313" key="3">
    <source>
        <dbReference type="EMBL" id="GMI37257.1"/>
    </source>
</evidence>
<evidence type="ECO:0000313" key="4">
    <source>
        <dbReference type="Proteomes" id="UP001165060"/>
    </source>
</evidence>
<feature type="chain" id="PRO_5045084244" description="VOC domain-containing protein" evidence="2">
    <location>
        <begin position="50"/>
        <end position="387"/>
    </location>
</feature>
<feature type="region of interest" description="Disordered" evidence="1">
    <location>
        <begin position="1"/>
        <end position="22"/>
    </location>
</feature>
<dbReference type="InterPro" id="IPR029068">
    <property type="entry name" value="Glyas_Bleomycin-R_OHBP_Dase"/>
</dbReference>
<dbReference type="EMBL" id="BRYB01001966">
    <property type="protein sequence ID" value="GMI37257.1"/>
    <property type="molecule type" value="Genomic_DNA"/>
</dbReference>
<sequence>MPQTPPKPPSTPFATISPPAPPRRPPCFRSPLSLLFVLLLPLVLLPCSAMHPDAPPPPAFPPAPPAPQILLLDHMNLNHRLGDHQSVLSFYVRTLALSLDSRKAPNIDAGEGTLWVNAGATQLHLSGGRPEPQVLDGRVTFLYKSVPALSRLQSRAVRNEVSYTSYPPGLASPVAPSRSLGGGGGAQPCMVLRCPYGNEVVARVGEADPRGSQPDTDPSMECNGISEVELFVPDASSLPGIARFYNAAFAANCSVADGPGTALSPPGPRVRVAFGPTQHVTFRPGPQRNQGYADGDGPHVSLYVGGLAEVWGNVQAIDPGLVYVNPRFKRQALTLADAEEQCMFRVLNIVDPLSPGKVLFRLEHEIRSPTNKDGTKYKSYPLGHAPP</sequence>
<dbReference type="Proteomes" id="UP001165060">
    <property type="component" value="Unassembled WGS sequence"/>
</dbReference>
<keyword evidence="2" id="KW-0732">Signal</keyword>
<feature type="compositionally biased region" description="Pro residues" evidence="1">
    <location>
        <begin position="1"/>
        <end position="11"/>
    </location>
</feature>
<dbReference type="PANTHER" id="PTHR40280">
    <property type="entry name" value="BLR6907 PROTEIN"/>
    <property type="match status" value="1"/>
</dbReference>
<reference evidence="3 4" key="1">
    <citation type="journal article" date="2023" name="Commun. Biol.">
        <title>Genome analysis of Parmales, the sister group of diatoms, reveals the evolutionary specialization of diatoms from phago-mixotrophs to photoautotrophs.</title>
        <authorList>
            <person name="Ban H."/>
            <person name="Sato S."/>
            <person name="Yoshikawa S."/>
            <person name="Yamada K."/>
            <person name="Nakamura Y."/>
            <person name="Ichinomiya M."/>
            <person name="Sato N."/>
            <person name="Blanc-Mathieu R."/>
            <person name="Endo H."/>
            <person name="Kuwata A."/>
            <person name="Ogata H."/>
        </authorList>
    </citation>
    <scope>NUCLEOTIDE SEQUENCE [LARGE SCALE GENOMIC DNA]</scope>
</reference>
<keyword evidence="4" id="KW-1185">Reference proteome</keyword>
<evidence type="ECO:0008006" key="5">
    <source>
        <dbReference type="Google" id="ProtNLM"/>
    </source>
</evidence>
<dbReference type="PANTHER" id="PTHR40280:SF1">
    <property type="entry name" value="VOC DOMAIN-CONTAINING PROTEIN"/>
    <property type="match status" value="1"/>
</dbReference>
<name>A0ABQ6N030_9STRA</name>
<organism evidence="3 4">
    <name type="scientific">Tetraparma gracilis</name>
    <dbReference type="NCBI Taxonomy" id="2962635"/>
    <lineage>
        <taxon>Eukaryota</taxon>
        <taxon>Sar</taxon>
        <taxon>Stramenopiles</taxon>
        <taxon>Ochrophyta</taxon>
        <taxon>Bolidophyceae</taxon>
        <taxon>Parmales</taxon>
        <taxon>Triparmaceae</taxon>
        <taxon>Tetraparma</taxon>
    </lineage>
</organism>
<gene>
    <name evidence="3" type="ORF">TeGR_g15040</name>
</gene>